<feature type="transmembrane region" description="Helical" evidence="1">
    <location>
        <begin position="76"/>
        <end position="96"/>
    </location>
</feature>
<comment type="caution">
    <text evidence="2">The sequence shown here is derived from an EMBL/GenBank/DDBJ whole genome shotgun (WGS) entry which is preliminary data.</text>
</comment>
<gene>
    <name evidence="2" type="ORF">APY94_08275</name>
</gene>
<dbReference type="EMBL" id="LLYW01000029">
    <property type="protein sequence ID" value="KUH32772.1"/>
    <property type="molecule type" value="Genomic_DNA"/>
</dbReference>
<accession>A0A100XX06</accession>
<feature type="transmembrane region" description="Helical" evidence="1">
    <location>
        <begin position="51"/>
        <end position="70"/>
    </location>
</feature>
<dbReference type="RefSeq" id="WP_058939182.1">
    <property type="nucleotide sequence ID" value="NZ_LLYW01000029.1"/>
</dbReference>
<evidence type="ECO:0000313" key="2">
    <source>
        <dbReference type="EMBL" id="KUH32772.1"/>
    </source>
</evidence>
<dbReference type="Proteomes" id="UP000053462">
    <property type="component" value="Unassembled WGS sequence"/>
</dbReference>
<name>A0A100XX06_9EURY</name>
<keyword evidence="3" id="KW-1185">Reference proteome</keyword>
<feature type="transmembrane region" description="Helical" evidence="1">
    <location>
        <begin position="12"/>
        <end position="39"/>
    </location>
</feature>
<proteinExistence type="predicted"/>
<keyword evidence="1" id="KW-0812">Transmembrane</keyword>
<reference evidence="2 3" key="1">
    <citation type="submission" date="2015-10" db="EMBL/GenBank/DDBJ databases">
        <title>Draft genome sequence of Thermococcus celericrescens strain DSM 17994.</title>
        <authorList>
            <person name="Hong S.-J."/>
            <person name="Park C.-E."/>
            <person name="Shin J.-H."/>
        </authorList>
    </citation>
    <scope>NUCLEOTIDE SEQUENCE [LARGE SCALE GENOMIC DNA]</scope>
    <source>
        <strain evidence="2 3">DSM 17994</strain>
    </source>
</reference>
<organism evidence="2 3">
    <name type="scientific">Thermococcus celericrescens</name>
    <dbReference type="NCBI Taxonomy" id="227598"/>
    <lineage>
        <taxon>Archaea</taxon>
        <taxon>Methanobacteriati</taxon>
        <taxon>Methanobacteriota</taxon>
        <taxon>Thermococci</taxon>
        <taxon>Thermococcales</taxon>
        <taxon>Thermococcaceae</taxon>
        <taxon>Thermococcus</taxon>
    </lineage>
</organism>
<keyword evidence="1" id="KW-0472">Membrane</keyword>
<protein>
    <submittedName>
        <fullName evidence="2">Uncharacterized protein</fullName>
    </submittedName>
</protein>
<dbReference type="OrthoDB" id="100008at2157"/>
<evidence type="ECO:0000256" key="1">
    <source>
        <dbReference type="SAM" id="Phobius"/>
    </source>
</evidence>
<keyword evidence="1" id="KW-1133">Transmembrane helix</keyword>
<evidence type="ECO:0000313" key="3">
    <source>
        <dbReference type="Proteomes" id="UP000053462"/>
    </source>
</evidence>
<dbReference type="STRING" id="227598.APY94_08275"/>
<dbReference type="AlphaFoldDB" id="A0A100XX06"/>
<sequence>MGEGDDALGIALYILTIFTGLIGIITIAPLVAELYLFHVLGRLKAKVTDEAVLAGFSAVNGLLAVAVYSNDPNVDPFLPVLIATLTFLFMAIKLELGVNHEVRGD</sequence>